<dbReference type="Gene3D" id="2.40.30.170">
    <property type="match status" value="1"/>
</dbReference>
<keyword evidence="2" id="KW-0175">Coiled coil</keyword>
<evidence type="ECO:0000256" key="2">
    <source>
        <dbReference type="SAM" id="Coils"/>
    </source>
</evidence>
<dbReference type="PANTHER" id="PTHR30469">
    <property type="entry name" value="MULTIDRUG RESISTANCE PROTEIN MDTA"/>
    <property type="match status" value="1"/>
</dbReference>
<evidence type="ECO:0000313" key="5">
    <source>
        <dbReference type="EMBL" id="MDA4844922.1"/>
    </source>
</evidence>
<protein>
    <submittedName>
        <fullName evidence="5">Efflux RND transporter periplasmic adaptor subunit</fullName>
    </submittedName>
</protein>
<sequence length="393" mass="43106">MTESGGTRPDTGSDGNERRPSTLQRWVWILVSIVVFSTVVVFLMSAEDTVDVEQVTTAPPLQQVSVEIRPMSEETAEITAFAEVRPRWSAQLRAAVSGRVRDVTQSALVGERVESGTTLVTIEDSRYVAELSAAELALKQSQLELRRAQNANTLAVKEHERNKVTPPNDLALRLPQLEIAKSAVSSAEARLAAASQQLDDATVDAPFSGFVTERFVSPGQTVNIGDPLVKLVDDRTFELTVEVSARDWALLRQPLAGMPADVRDQNGRTIAQATVRKAGGFLDETTRQYKVFLEIDEPEEGTVLSGDFVQVVLPGVTLPSVLNIAASALTKEGDVWFLDESDRLQRMKPRVLFRRGNRIIVETDTDADNWRVATTPLVSFLPGQKVRAVETGN</sequence>
<dbReference type="Pfam" id="PF25973">
    <property type="entry name" value="BSH_CzcB"/>
    <property type="match status" value="1"/>
</dbReference>
<gene>
    <name evidence="5" type="ORF">OOZ53_06145</name>
</gene>
<reference evidence="5" key="1">
    <citation type="submission" date="2022-11" db="EMBL/GenBank/DDBJ databases">
        <title>Hoeflea poritis sp. nov., isolated from scleractinian coral Porites lutea.</title>
        <authorList>
            <person name="Zhang G."/>
            <person name="Wei Q."/>
            <person name="Cai L."/>
        </authorList>
    </citation>
    <scope>NUCLEOTIDE SEQUENCE</scope>
    <source>
        <strain evidence="5">E7-10</strain>
    </source>
</reference>
<comment type="similarity">
    <text evidence="1">Belongs to the membrane fusion protein (MFP) (TC 8.A.1) family.</text>
</comment>
<keyword evidence="3" id="KW-0472">Membrane</keyword>
<keyword evidence="3" id="KW-0812">Transmembrane</keyword>
<keyword evidence="3" id="KW-1133">Transmembrane helix</keyword>
<keyword evidence="6" id="KW-1185">Reference proteome</keyword>
<dbReference type="EMBL" id="JAPJZH010000003">
    <property type="protein sequence ID" value="MDA4844922.1"/>
    <property type="molecule type" value="Genomic_DNA"/>
</dbReference>
<accession>A0ABT4VJM2</accession>
<proteinExistence type="inferred from homology"/>
<name>A0ABT4VJM2_9HYPH</name>
<dbReference type="Proteomes" id="UP001148313">
    <property type="component" value="Unassembled WGS sequence"/>
</dbReference>
<evidence type="ECO:0000256" key="3">
    <source>
        <dbReference type="SAM" id="Phobius"/>
    </source>
</evidence>
<dbReference type="SUPFAM" id="SSF111369">
    <property type="entry name" value="HlyD-like secretion proteins"/>
    <property type="match status" value="1"/>
</dbReference>
<organism evidence="5 6">
    <name type="scientific">Hoeflea poritis</name>
    <dbReference type="NCBI Taxonomy" id="2993659"/>
    <lineage>
        <taxon>Bacteria</taxon>
        <taxon>Pseudomonadati</taxon>
        <taxon>Pseudomonadota</taxon>
        <taxon>Alphaproteobacteria</taxon>
        <taxon>Hyphomicrobiales</taxon>
        <taxon>Rhizobiaceae</taxon>
        <taxon>Hoeflea</taxon>
    </lineage>
</organism>
<comment type="caution">
    <text evidence="5">The sequence shown here is derived from an EMBL/GenBank/DDBJ whole genome shotgun (WGS) entry which is preliminary data.</text>
</comment>
<feature type="coiled-coil region" evidence="2">
    <location>
        <begin position="131"/>
        <end position="204"/>
    </location>
</feature>
<evidence type="ECO:0000313" key="6">
    <source>
        <dbReference type="Proteomes" id="UP001148313"/>
    </source>
</evidence>
<dbReference type="InterPro" id="IPR058647">
    <property type="entry name" value="BSH_CzcB-like"/>
</dbReference>
<evidence type="ECO:0000256" key="1">
    <source>
        <dbReference type="ARBA" id="ARBA00009477"/>
    </source>
</evidence>
<dbReference type="Gene3D" id="2.40.50.100">
    <property type="match status" value="1"/>
</dbReference>
<feature type="transmembrane region" description="Helical" evidence="3">
    <location>
        <begin position="26"/>
        <end position="46"/>
    </location>
</feature>
<dbReference type="RefSeq" id="WP_271088469.1">
    <property type="nucleotide sequence ID" value="NZ_JAPJZH010000003.1"/>
</dbReference>
<dbReference type="NCBIfam" id="TIGR01730">
    <property type="entry name" value="RND_mfp"/>
    <property type="match status" value="1"/>
</dbReference>
<dbReference type="Gene3D" id="1.10.287.470">
    <property type="entry name" value="Helix hairpin bin"/>
    <property type="match status" value="1"/>
</dbReference>
<dbReference type="InterPro" id="IPR006143">
    <property type="entry name" value="RND_pump_MFP"/>
</dbReference>
<feature type="domain" description="CzcB-like barrel-sandwich hybrid" evidence="4">
    <location>
        <begin position="91"/>
        <end position="230"/>
    </location>
</feature>
<evidence type="ECO:0000259" key="4">
    <source>
        <dbReference type="Pfam" id="PF25973"/>
    </source>
</evidence>